<dbReference type="GO" id="GO:0005737">
    <property type="term" value="C:cytoplasm"/>
    <property type="evidence" value="ECO:0007669"/>
    <property type="project" value="TreeGrafter"/>
</dbReference>
<dbReference type="GO" id="GO:0006511">
    <property type="term" value="P:ubiquitin-dependent protein catabolic process"/>
    <property type="evidence" value="ECO:0007669"/>
    <property type="project" value="InterPro"/>
</dbReference>
<dbReference type="GO" id="GO:0000151">
    <property type="term" value="C:ubiquitin ligase complex"/>
    <property type="evidence" value="ECO:0007669"/>
    <property type="project" value="InterPro"/>
</dbReference>
<dbReference type="GO" id="GO:0005634">
    <property type="term" value="C:nucleus"/>
    <property type="evidence" value="ECO:0007669"/>
    <property type="project" value="UniProtKB-SubCell"/>
</dbReference>
<evidence type="ECO:0000256" key="3">
    <source>
        <dbReference type="ARBA" id="ARBA00022679"/>
    </source>
</evidence>
<comment type="pathway">
    <text evidence="2">Protein modification; protein ubiquitination.</text>
</comment>
<dbReference type="AlphaFoldDB" id="A0AAV8X163"/>
<evidence type="ECO:0000256" key="5">
    <source>
        <dbReference type="ARBA" id="ARBA00023242"/>
    </source>
</evidence>
<feature type="domain" description="Ubiquitin conjugation factor E4 core" evidence="6">
    <location>
        <begin position="3"/>
        <end position="78"/>
    </location>
</feature>
<dbReference type="Proteomes" id="UP001162156">
    <property type="component" value="Unassembled WGS sequence"/>
</dbReference>
<evidence type="ECO:0000313" key="8">
    <source>
        <dbReference type="Proteomes" id="UP001162156"/>
    </source>
</evidence>
<sequence length="78" mass="8658">MKLSKACADAGLLDKNLMRRSLIFYTSVSEFLLSLMTNTPPGSSIPNLPLPSHPLPAFSAMPEWYVEDIAEFLLFALQ</sequence>
<dbReference type="PANTHER" id="PTHR13931">
    <property type="entry name" value="UBIQUITINATION FACTOR E4"/>
    <property type="match status" value="1"/>
</dbReference>
<dbReference type="InterPro" id="IPR019474">
    <property type="entry name" value="Ub_conjug_fac_E4_core"/>
</dbReference>
<evidence type="ECO:0000313" key="7">
    <source>
        <dbReference type="EMBL" id="KAJ8932413.1"/>
    </source>
</evidence>
<comment type="caution">
    <text evidence="7">The sequence shown here is derived from an EMBL/GenBank/DDBJ whole genome shotgun (WGS) entry which is preliminary data.</text>
</comment>
<dbReference type="PANTHER" id="PTHR13931:SF2">
    <property type="entry name" value="UBIQUITIN CONJUGATION FACTOR E4 B"/>
    <property type="match status" value="1"/>
</dbReference>
<proteinExistence type="predicted"/>
<comment type="subcellular location">
    <subcellularLocation>
        <location evidence="1">Nucleus</location>
    </subcellularLocation>
</comment>
<dbReference type="GO" id="GO:0036503">
    <property type="term" value="P:ERAD pathway"/>
    <property type="evidence" value="ECO:0007669"/>
    <property type="project" value="InterPro"/>
</dbReference>
<dbReference type="InterPro" id="IPR045132">
    <property type="entry name" value="UBE4"/>
</dbReference>
<keyword evidence="3" id="KW-0808">Transferase</keyword>
<protein>
    <recommendedName>
        <fullName evidence="6">Ubiquitin conjugation factor E4 core domain-containing protein</fullName>
    </recommendedName>
</protein>
<gene>
    <name evidence="7" type="ORF">NQ314_014670</name>
</gene>
<keyword evidence="4" id="KW-0833">Ubl conjugation pathway</keyword>
<keyword evidence="5" id="KW-0539">Nucleus</keyword>
<dbReference type="EMBL" id="JANEYF010004049">
    <property type="protein sequence ID" value="KAJ8932413.1"/>
    <property type="molecule type" value="Genomic_DNA"/>
</dbReference>
<evidence type="ECO:0000259" key="6">
    <source>
        <dbReference type="Pfam" id="PF10408"/>
    </source>
</evidence>
<dbReference type="Pfam" id="PF10408">
    <property type="entry name" value="Ufd2P_core"/>
    <property type="match status" value="1"/>
</dbReference>
<reference evidence="7" key="1">
    <citation type="journal article" date="2023" name="Insect Mol. Biol.">
        <title>Genome sequencing provides insights into the evolution of gene families encoding plant cell wall-degrading enzymes in longhorned beetles.</title>
        <authorList>
            <person name="Shin N.R."/>
            <person name="Okamura Y."/>
            <person name="Kirsch R."/>
            <person name="Pauchet Y."/>
        </authorList>
    </citation>
    <scope>NUCLEOTIDE SEQUENCE</scope>
    <source>
        <strain evidence="7">RBIC_L_NR</strain>
    </source>
</reference>
<evidence type="ECO:0000256" key="4">
    <source>
        <dbReference type="ARBA" id="ARBA00022786"/>
    </source>
</evidence>
<dbReference type="GO" id="GO:0034450">
    <property type="term" value="F:ubiquitin-ubiquitin ligase activity"/>
    <property type="evidence" value="ECO:0007669"/>
    <property type="project" value="InterPro"/>
</dbReference>
<accession>A0AAV8X163</accession>
<evidence type="ECO:0000256" key="2">
    <source>
        <dbReference type="ARBA" id="ARBA00004906"/>
    </source>
</evidence>
<organism evidence="7 8">
    <name type="scientific">Rhamnusium bicolor</name>
    <dbReference type="NCBI Taxonomy" id="1586634"/>
    <lineage>
        <taxon>Eukaryota</taxon>
        <taxon>Metazoa</taxon>
        <taxon>Ecdysozoa</taxon>
        <taxon>Arthropoda</taxon>
        <taxon>Hexapoda</taxon>
        <taxon>Insecta</taxon>
        <taxon>Pterygota</taxon>
        <taxon>Neoptera</taxon>
        <taxon>Endopterygota</taxon>
        <taxon>Coleoptera</taxon>
        <taxon>Polyphaga</taxon>
        <taxon>Cucujiformia</taxon>
        <taxon>Chrysomeloidea</taxon>
        <taxon>Cerambycidae</taxon>
        <taxon>Lepturinae</taxon>
        <taxon>Rhagiini</taxon>
        <taxon>Rhamnusium</taxon>
    </lineage>
</organism>
<evidence type="ECO:0000256" key="1">
    <source>
        <dbReference type="ARBA" id="ARBA00004123"/>
    </source>
</evidence>
<name>A0AAV8X163_9CUCU</name>
<dbReference type="GO" id="GO:0000209">
    <property type="term" value="P:protein polyubiquitination"/>
    <property type="evidence" value="ECO:0007669"/>
    <property type="project" value="TreeGrafter"/>
</dbReference>
<keyword evidence="8" id="KW-1185">Reference proteome</keyword>